<feature type="region of interest" description="Disordered" evidence="7">
    <location>
        <begin position="24"/>
        <end position="99"/>
    </location>
</feature>
<evidence type="ECO:0000256" key="4">
    <source>
        <dbReference type="ARBA" id="ARBA00022741"/>
    </source>
</evidence>
<keyword evidence="10" id="KW-1185">Reference proteome</keyword>
<evidence type="ECO:0000256" key="5">
    <source>
        <dbReference type="ARBA" id="ARBA00022777"/>
    </source>
</evidence>
<dbReference type="InterPro" id="IPR001206">
    <property type="entry name" value="Diacylglycerol_kinase_cat_dom"/>
</dbReference>
<comment type="caution">
    <text evidence="9">The sequence shown here is derived from an EMBL/GenBank/DDBJ whole genome shotgun (WGS) entry which is preliminary data.</text>
</comment>
<dbReference type="InterPro" id="IPR037607">
    <property type="entry name" value="DGK"/>
</dbReference>
<gene>
    <name evidence="9" type="ORF">INT46_006431</name>
</gene>
<dbReference type="GO" id="GO:0005524">
    <property type="term" value="F:ATP binding"/>
    <property type="evidence" value="ECO:0007669"/>
    <property type="project" value="UniProtKB-KW"/>
</dbReference>
<keyword evidence="3" id="KW-0808">Transferase</keyword>
<evidence type="ECO:0000313" key="10">
    <source>
        <dbReference type="Proteomes" id="UP000650833"/>
    </source>
</evidence>
<dbReference type="PANTHER" id="PTHR11255:SF121">
    <property type="entry name" value="DIACYLGLYCEROL KINASE (ATP)"/>
    <property type="match status" value="1"/>
</dbReference>
<reference evidence="9" key="1">
    <citation type="submission" date="2020-12" db="EMBL/GenBank/DDBJ databases">
        <title>Metabolic potential, ecology and presence of endohyphal bacteria is reflected in genomic diversity of Mucoromycotina.</title>
        <authorList>
            <person name="Muszewska A."/>
            <person name="Okrasinska A."/>
            <person name="Steczkiewicz K."/>
            <person name="Drgas O."/>
            <person name="Orlowska M."/>
            <person name="Perlinska-Lenart U."/>
            <person name="Aleksandrzak-Piekarczyk T."/>
            <person name="Szatraj K."/>
            <person name="Zielenkiewicz U."/>
            <person name="Pilsyk S."/>
            <person name="Malc E."/>
            <person name="Mieczkowski P."/>
            <person name="Kruszewska J.S."/>
            <person name="Biernat P."/>
            <person name="Pawlowska J."/>
        </authorList>
    </citation>
    <scope>NUCLEOTIDE SEQUENCE</scope>
    <source>
        <strain evidence="9">CBS 226.32</strain>
    </source>
</reference>
<dbReference type="EC" id="2.7.1.107" evidence="2"/>
<evidence type="ECO:0000256" key="1">
    <source>
        <dbReference type="ARBA" id="ARBA00009280"/>
    </source>
</evidence>
<proteinExistence type="inferred from homology"/>
<dbReference type="OrthoDB" id="242257at2759"/>
<dbReference type="InterPro" id="IPR000756">
    <property type="entry name" value="Diacylglycerol_kin_accessory"/>
</dbReference>
<evidence type="ECO:0000256" key="2">
    <source>
        <dbReference type="ARBA" id="ARBA00012133"/>
    </source>
</evidence>
<dbReference type="GO" id="GO:0004143">
    <property type="term" value="F:ATP-dependent diacylglycerol kinase activity"/>
    <property type="evidence" value="ECO:0007669"/>
    <property type="project" value="UniProtKB-EC"/>
</dbReference>
<evidence type="ECO:0000256" key="7">
    <source>
        <dbReference type="SAM" id="MobiDB-lite"/>
    </source>
</evidence>
<evidence type="ECO:0000256" key="6">
    <source>
        <dbReference type="ARBA" id="ARBA00022840"/>
    </source>
</evidence>
<dbReference type="PROSITE" id="PS50146">
    <property type="entry name" value="DAGK"/>
    <property type="match status" value="1"/>
</dbReference>
<dbReference type="Pfam" id="PF00609">
    <property type="entry name" value="DAGK_acc"/>
    <property type="match status" value="1"/>
</dbReference>
<dbReference type="InterPro" id="IPR016064">
    <property type="entry name" value="NAD/diacylglycerol_kinase_sf"/>
</dbReference>
<dbReference type="SUPFAM" id="SSF111331">
    <property type="entry name" value="NAD kinase/diacylglycerol kinase-like"/>
    <property type="match status" value="1"/>
</dbReference>
<keyword evidence="6" id="KW-0067">ATP-binding</keyword>
<dbReference type="Proteomes" id="UP000650833">
    <property type="component" value="Unassembled WGS sequence"/>
</dbReference>
<evidence type="ECO:0000259" key="8">
    <source>
        <dbReference type="PROSITE" id="PS50146"/>
    </source>
</evidence>
<name>A0A8H7QXZ8_9FUNG</name>
<feature type="compositionally biased region" description="Polar residues" evidence="7">
    <location>
        <begin position="70"/>
        <end position="81"/>
    </location>
</feature>
<protein>
    <recommendedName>
        <fullName evidence="2">diacylglycerol kinase (ATP)</fullName>
        <ecNumber evidence="2">2.7.1.107</ecNumber>
    </recommendedName>
</protein>
<evidence type="ECO:0000256" key="3">
    <source>
        <dbReference type="ARBA" id="ARBA00022679"/>
    </source>
</evidence>
<organism evidence="9 10">
    <name type="scientific">Mucor plumbeus</name>
    <dbReference type="NCBI Taxonomy" id="97098"/>
    <lineage>
        <taxon>Eukaryota</taxon>
        <taxon>Fungi</taxon>
        <taxon>Fungi incertae sedis</taxon>
        <taxon>Mucoromycota</taxon>
        <taxon>Mucoromycotina</taxon>
        <taxon>Mucoromycetes</taxon>
        <taxon>Mucorales</taxon>
        <taxon>Mucorineae</taxon>
        <taxon>Mucoraceae</taxon>
        <taxon>Mucor</taxon>
    </lineage>
</organism>
<keyword evidence="5" id="KW-0418">Kinase</keyword>
<dbReference type="InterPro" id="IPR017438">
    <property type="entry name" value="ATP-NAD_kinase_N"/>
</dbReference>
<feature type="domain" description="DAGKc" evidence="8">
    <location>
        <begin position="243"/>
        <end position="328"/>
    </location>
</feature>
<dbReference type="Gene3D" id="3.40.50.10330">
    <property type="entry name" value="Probable inorganic polyphosphate/atp-NAD kinase, domain 1"/>
    <property type="match status" value="1"/>
</dbReference>
<sequence>MPEVLMSNLLPSSFFGKKKVAVKPEPSNRSVINKNDNLPQNNDYKNEKKYTKSLRTIDTNESSSSSSGSPNVPTSYPSTNAKLPPKLNENPSSSPIVNHPNLLEEKKNFVRPSMLNNTSRLNTSVRFQDTKTEGRPSIYLFIFVNPLSGDCKGKDLVELPIQHFRLRQFPHVQVEIHNILDEKDRNLGVESIRLVEQMAKDGQLPSLEDQQLSVMLSEQEQQESNLHKISDTVRTRHIHVWSAGGDGTVMSVFEMLVHHHIDLDYMFFSCIPFGTGNDFSQVLGWGRTIKHPNILGKRLQHLEELITERLEKSEAARLDIWQVEMTAYHGGYVRLAGPQRKDGHDVLEIDEREQRGTYPHMIRKMCNYMSIGVQGYVGSGFEKHRAGNRWMNMGIYTYESAKWVFWRRFPSVTSFIDKIKFKDEIILVVPDPDRKGTDGLSKGIPQMTKHPIDFVIQNIPHIWGREVDLWGEAKYGLEAVKDRSGPTDPENWTPQLANDKKMEIFTIQDMLSYIKKLANIRQHVSRIGQFETPFEIVFREPPSKQDKNWWQNLFVNKYRQRNVICIMCDGEFYILKDPKSLRFKRFAQIWTLGRLDEHVSGRLVQDEQVSQKLQKEQQ</sequence>
<keyword evidence="4" id="KW-0547">Nucleotide-binding</keyword>
<dbReference type="GO" id="GO:0007200">
    <property type="term" value="P:phospholipase C-activating G protein-coupled receptor signaling pathway"/>
    <property type="evidence" value="ECO:0007669"/>
    <property type="project" value="InterPro"/>
</dbReference>
<comment type="similarity">
    <text evidence="1">Belongs to the eukaryotic diacylglycerol kinase family.</text>
</comment>
<dbReference type="Pfam" id="PF00781">
    <property type="entry name" value="DAGK_cat"/>
    <property type="match status" value="1"/>
</dbReference>
<dbReference type="EMBL" id="JAEPRC010000303">
    <property type="protein sequence ID" value="KAG2200869.1"/>
    <property type="molecule type" value="Genomic_DNA"/>
</dbReference>
<accession>A0A8H7QXZ8</accession>
<feature type="compositionally biased region" description="Polar residues" evidence="7">
    <location>
        <begin position="27"/>
        <end position="43"/>
    </location>
</feature>
<dbReference type="GO" id="GO:0016020">
    <property type="term" value="C:membrane"/>
    <property type="evidence" value="ECO:0007669"/>
    <property type="project" value="TreeGrafter"/>
</dbReference>
<evidence type="ECO:0000313" key="9">
    <source>
        <dbReference type="EMBL" id="KAG2200869.1"/>
    </source>
</evidence>
<dbReference type="AlphaFoldDB" id="A0A8H7QXZ8"/>
<dbReference type="PANTHER" id="PTHR11255">
    <property type="entry name" value="DIACYLGLYCEROL KINASE"/>
    <property type="match status" value="1"/>
</dbReference>